<accession>A0ABU5V4L7</accession>
<keyword evidence="1" id="KW-0732">Signal</keyword>
<evidence type="ECO:0000313" key="2">
    <source>
        <dbReference type="EMBL" id="MEA5667793.1"/>
    </source>
</evidence>
<proteinExistence type="predicted"/>
<dbReference type="RefSeq" id="WP_323438674.1">
    <property type="nucleotide sequence ID" value="NZ_JAYFUH010000126.1"/>
</dbReference>
<feature type="signal peptide" evidence="1">
    <location>
        <begin position="1"/>
        <end position="20"/>
    </location>
</feature>
<comment type="caution">
    <text evidence="2">The sequence shown here is derived from an EMBL/GenBank/DDBJ whole genome shotgun (WGS) entry which is preliminary data.</text>
</comment>
<reference evidence="2 3" key="1">
    <citation type="submission" date="2023-12" db="EMBL/GenBank/DDBJ databases">
        <title>Stenotrophomonas guangdongensis sp. nov., isolated from wilted pepper plants (Capsicum annuum).</title>
        <authorList>
            <person name="Qiu M."/>
            <person name="Li Y."/>
            <person name="Liu Q."/>
            <person name="Zhang X."/>
            <person name="Huang Y."/>
            <person name="Guo R."/>
            <person name="Hu M."/>
            <person name="Zhou J."/>
            <person name="Zhou X."/>
        </authorList>
    </citation>
    <scope>NUCLEOTIDE SEQUENCE [LARGE SCALE GENOMIC DNA]</scope>
    <source>
        <strain evidence="2 3">MH1</strain>
    </source>
</reference>
<protein>
    <submittedName>
        <fullName evidence="2">Uncharacterized protein</fullName>
    </submittedName>
</protein>
<evidence type="ECO:0000313" key="3">
    <source>
        <dbReference type="Proteomes" id="UP001301653"/>
    </source>
</evidence>
<sequence length="350" mass="37576">MRGQGMWAAVLLVFAGMANAQPPAEEEIAPEQLLARIEAQNAARLQLARGLAATGEPRKLYAASLLVPMRMDLASKGLKREPEADAWLAQAIASGSTQPLIAMEAVRRCIGKDACAIDAAVQTLQGDGAADAGSQLLLKRLAEHRKDAAQAAQAWQRATQATRYGDSLAQLVGLLDEATRDMPWPVSDAARAAEWEQRNGGSYADQERAITLFGIAATVWMPELKTAFDACPKDIGEPARRQACERVFSVMADSTSNAVAQAGARWMFEASAGTPAQARWEARRRLLAWISIRASGVLGSEEGTAPKVSPADYMRWIGDDGELPAMRRLLAVHGIAAEPPADWQPPSTPQ</sequence>
<evidence type="ECO:0000256" key="1">
    <source>
        <dbReference type="SAM" id="SignalP"/>
    </source>
</evidence>
<keyword evidence="3" id="KW-1185">Reference proteome</keyword>
<gene>
    <name evidence="2" type="ORF">VA603_09645</name>
</gene>
<feature type="chain" id="PRO_5046236939" evidence="1">
    <location>
        <begin position="21"/>
        <end position="350"/>
    </location>
</feature>
<name>A0ABU5V4L7_9GAMM</name>
<dbReference type="Proteomes" id="UP001301653">
    <property type="component" value="Unassembled WGS sequence"/>
</dbReference>
<dbReference type="EMBL" id="JAYFUH010000126">
    <property type="protein sequence ID" value="MEA5667793.1"/>
    <property type="molecule type" value="Genomic_DNA"/>
</dbReference>
<organism evidence="2 3">
    <name type="scientific">Stenotrophomonas capsici</name>
    <dbReference type="NCBI Taxonomy" id="3110230"/>
    <lineage>
        <taxon>Bacteria</taxon>
        <taxon>Pseudomonadati</taxon>
        <taxon>Pseudomonadota</taxon>
        <taxon>Gammaproteobacteria</taxon>
        <taxon>Lysobacterales</taxon>
        <taxon>Lysobacteraceae</taxon>
        <taxon>Stenotrophomonas</taxon>
    </lineage>
</organism>